<evidence type="ECO:0000313" key="3">
    <source>
        <dbReference type="Proteomes" id="UP000639772"/>
    </source>
</evidence>
<comment type="caution">
    <text evidence="2">The sequence shown here is derived from an EMBL/GenBank/DDBJ whole genome shotgun (WGS) entry which is preliminary data.</text>
</comment>
<feature type="region of interest" description="Disordered" evidence="1">
    <location>
        <begin position="107"/>
        <end position="133"/>
    </location>
</feature>
<accession>A0A835V285</accession>
<organism evidence="2 3">
    <name type="scientific">Vanilla planifolia</name>
    <name type="common">Vanilla</name>
    <dbReference type="NCBI Taxonomy" id="51239"/>
    <lineage>
        <taxon>Eukaryota</taxon>
        <taxon>Viridiplantae</taxon>
        <taxon>Streptophyta</taxon>
        <taxon>Embryophyta</taxon>
        <taxon>Tracheophyta</taxon>
        <taxon>Spermatophyta</taxon>
        <taxon>Magnoliopsida</taxon>
        <taxon>Liliopsida</taxon>
        <taxon>Asparagales</taxon>
        <taxon>Orchidaceae</taxon>
        <taxon>Vanilloideae</taxon>
        <taxon>Vanilleae</taxon>
        <taxon>Vanilla</taxon>
    </lineage>
</organism>
<name>A0A835V285_VANPL</name>
<evidence type="ECO:0000313" key="2">
    <source>
        <dbReference type="EMBL" id="KAG0482093.1"/>
    </source>
</evidence>
<protein>
    <submittedName>
        <fullName evidence="2">Uncharacterized protein</fullName>
    </submittedName>
</protein>
<dbReference type="AlphaFoldDB" id="A0A835V285"/>
<sequence>MRMMQAHLLGLPLQQLDLKKMVLVEVKLALLVNHKQRKNCCLLWANEEYSTPCLGRLMMVWQSFKSKKIDGDLGRRSPPEPPPVPPPIPPPNHQVLQHRRVRQTLRRRLHRRPPVAPLKDGKPSNPTPTAPYVTATRSKDDVLLTLDTGGRIPGWILVFGHLNVSRHVPCMSLMCYKDDK</sequence>
<dbReference type="EMBL" id="JADCNM010000005">
    <property type="protein sequence ID" value="KAG0482093.1"/>
    <property type="molecule type" value="Genomic_DNA"/>
</dbReference>
<reference evidence="2 3" key="1">
    <citation type="journal article" date="2020" name="Nat. Food">
        <title>A phased Vanilla planifolia genome enables genetic improvement of flavour and production.</title>
        <authorList>
            <person name="Hasing T."/>
            <person name="Tang H."/>
            <person name="Brym M."/>
            <person name="Khazi F."/>
            <person name="Huang T."/>
            <person name="Chambers A.H."/>
        </authorList>
    </citation>
    <scope>NUCLEOTIDE SEQUENCE [LARGE SCALE GENOMIC DNA]</scope>
    <source>
        <tissue evidence="2">Leaf</tissue>
    </source>
</reference>
<evidence type="ECO:0000256" key="1">
    <source>
        <dbReference type="SAM" id="MobiDB-lite"/>
    </source>
</evidence>
<dbReference type="Proteomes" id="UP000639772">
    <property type="component" value="Unassembled WGS sequence"/>
</dbReference>
<feature type="compositionally biased region" description="Pro residues" evidence="1">
    <location>
        <begin position="79"/>
        <end position="92"/>
    </location>
</feature>
<feature type="region of interest" description="Disordered" evidence="1">
    <location>
        <begin position="70"/>
        <end position="94"/>
    </location>
</feature>
<proteinExistence type="predicted"/>
<gene>
    <name evidence="2" type="ORF">HPP92_010177</name>
</gene>